<dbReference type="Proteomes" id="UP000637980">
    <property type="component" value="Unassembled WGS sequence"/>
</dbReference>
<dbReference type="InterPro" id="IPR020084">
    <property type="entry name" value="NUDIX_hydrolase_CS"/>
</dbReference>
<name>A0ABQ3EPS7_9HYPH</name>
<dbReference type="PROSITE" id="PS51462">
    <property type="entry name" value="NUDIX"/>
    <property type="match status" value="1"/>
</dbReference>
<dbReference type="InterPro" id="IPR015797">
    <property type="entry name" value="NUDIX_hydrolase-like_dom_sf"/>
</dbReference>
<dbReference type="Gene3D" id="3.90.79.10">
    <property type="entry name" value="Nucleoside Triphosphate Pyrophosphohydrolase"/>
    <property type="match status" value="1"/>
</dbReference>
<gene>
    <name evidence="4" type="ORF">GCM10007094_44530</name>
</gene>
<accession>A0ABQ3EPS7</accession>
<dbReference type="EMBL" id="BMXE01000014">
    <property type="protein sequence ID" value="GHB50464.1"/>
    <property type="molecule type" value="Genomic_DNA"/>
</dbReference>
<evidence type="ECO:0000313" key="4">
    <source>
        <dbReference type="EMBL" id="GHB50464.1"/>
    </source>
</evidence>
<evidence type="ECO:0000313" key="5">
    <source>
        <dbReference type="Proteomes" id="UP000637980"/>
    </source>
</evidence>
<comment type="caution">
    <text evidence="4">The sequence shown here is derived from an EMBL/GenBank/DDBJ whole genome shotgun (WGS) entry which is preliminary data.</text>
</comment>
<evidence type="ECO:0000256" key="2">
    <source>
        <dbReference type="ARBA" id="ARBA00022801"/>
    </source>
</evidence>
<sequence>MPLIEKACPIILRQQNHHVELLAFTHPLAGNQLVKGTIEVGEEPSAAAQRELNEESGLKLNARLHPIGSLPIGSDNHLWHFFAGHTSGLPQAWQHETLDDFGHTFSFFWHPLSNPLDQTWHRIFHEAVNFVLPHLFRITETNPLGAQLNRPALT</sequence>
<evidence type="ECO:0000259" key="3">
    <source>
        <dbReference type="PROSITE" id="PS51462"/>
    </source>
</evidence>
<keyword evidence="5" id="KW-1185">Reference proteome</keyword>
<keyword evidence="2" id="KW-0378">Hydrolase</keyword>
<proteinExistence type="predicted"/>
<organism evidence="4 5">
    <name type="scientific">Pseudovibrio japonicus</name>
    <dbReference type="NCBI Taxonomy" id="366534"/>
    <lineage>
        <taxon>Bacteria</taxon>
        <taxon>Pseudomonadati</taxon>
        <taxon>Pseudomonadota</taxon>
        <taxon>Alphaproteobacteria</taxon>
        <taxon>Hyphomicrobiales</taxon>
        <taxon>Stappiaceae</taxon>
        <taxon>Pseudovibrio</taxon>
    </lineage>
</organism>
<feature type="domain" description="Nudix hydrolase" evidence="3">
    <location>
        <begin position="1"/>
        <end position="132"/>
    </location>
</feature>
<dbReference type="PROSITE" id="PS00893">
    <property type="entry name" value="NUDIX_BOX"/>
    <property type="match status" value="1"/>
</dbReference>
<protein>
    <submittedName>
        <fullName evidence="4">DNA mismatch repair protein MutT</fullName>
    </submittedName>
</protein>
<dbReference type="SUPFAM" id="SSF55811">
    <property type="entry name" value="Nudix"/>
    <property type="match status" value="1"/>
</dbReference>
<dbReference type="Pfam" id="PF00293">
    <property type="entry name" value="NUDIX"/>
    <property type="match status" value="1"/>
</dbReference>
<evidence type="ECO:0000256" key="1">
    <source>
        <dbReference type="ARBA" id="ARBA00001946"/>
    </source>
</evidence>
<reference evidence="5" key="1">
    <citation type="journal article" date="2019" name="Int. J. Syst. Evol. Microbiol.">
        <title>The Global Catalogue of Microorganisms (GCM) 10K type strain sequencing project: providing services to taxonomists for standard genome sequencing and annotation.</title>
        <authorList>
            <consortium name="The Broad Institute Genomics Platform"/>
            <consortium name="The Broad Institute Genome Sequencing Center for Infectious Disease"/>
            <person name="Wu L."/>
            <person name="Ma J."/>
        </authorList>
    </citation>
    <scope>NUCLEOTIDE SEQUENCE [LARGE SCALE GENOMIC DNA]</scope>
    <source>
        <strain evidence="5">KCTC 12861</strain>
    </source>
</reference>
<comment type="cofactor">
    <cofactor evidence="1">
        <name>Mg(2+)</name>
        <dbReference type="ChEBI" id="CHEBI:18420"/>
    </cofactor>
</comment>
<dbReference type="InterPro" id="IPR000086">
    <property type="entry name" value="NUDIX_hydrolase_dom"/>
</dbReference>
<dbReference type="RefSeq" id="WP_189439005.1">
    <property type="nucleotide sequence ID" value="NZ_BMXE01000014.1"/>
</dbReference>